<feature type="domain" description="EthD" evidence="2">
    <location>
        <begin position="11"/>
        <end position="103"/>
    </location>
</feature>
<dbReference type="AlphaFoldDB" id="A0A9P7Y6M0"/>
<sequence length="155" mass="17492">MGAQGLLIRNPKLTPEEFSKHWYNRHALVIVPFFLYCGVKNYVQIHAPVKTTQDDLDLASYDGAAETELTPLLLAAITDPSSLPTWVVDYYKEVILADEREFLVSEAMKHIKQVEEGTVTGERKAIIEDGKVVIEVPEGVWETWRGYETKGGEVK</sequence>
<dbReference type="GO" id="GO:0016491">
    <property type="term" value="F:oxidoreductase activity"/>
    <property type="evidence" value="ECO:0007669"/>
    <property type="project" value="InterPro"/>
</dbReference>
<organism evidence="3 4">
    <name type="scientific">Amylocarpus encephaloides</name>
    <dbReference type="NCBI Taxonomy" id="45428"/>
    <lineage>
        <taxon>Eukaryota</taxon>
        <taxon>Fungi</taxon>
        <taxon>Dikarya</taxon>
        <taxon>Ascomycota</taxon>
        <taxon>Pezizomycotina</taxon>
        <taxon>Leotiomycetes</taxon>
        <taxon>Helotiales</taxon>
        <taxon>Helotiales incertae sedis</taxon>
        <taxon>Amylocarpus</taxon>
    </lineage>
</organism>
<dbReference type="OrthoDB" id="3183782at2759"/>
<keyword evidence="4" id="KW-1185">Reference proteome</keyword>
<protein>
    <recommendedName>
        <fullName evidence="2">EthD domain-containing protein</fullName>
    </recommendedName>
</protein>
<dbReference type="EMBL" id="MU252034">
    <property type="protein sequence ID" value="KAG9228175.1"/>
    <property type="molecule type" value="Genomic_DNA"/>
</dbReference>
<comment type="similarity">
    <text evidence="1">Belongs to the tpcK family.</text>
</comment>
<evidence type="ECO:0000313" key="3">
    <source>
        <dbReference type="EMBL" id="KAG9228175.1"/>
    </source>
</evidence>
<accession>A0A9P7Y6M0</accession>
<dbReference type="Gene3D" id="3.30.70.100">
    <property type="match status" value="1"/>
</dbReference>
<evidence type="ECO:0000313" key="4">
    <source>
        <dbReference type="Proteomes" id="UP000824998"/>
    </source>
</evidence>
<evidence type="ECO:0000256" key="1">
    <source>
        <dbReference type="ARBA" id="ARBA00005986"/>
    </source>
</evidence>
<dbReference type="InterPro" id="IPR009799">
    <property type="entry name" value="EthD_dom"/>
</dbReference>
<comment type="caution">
    <text evidence="3">The sequence shown here is derived from an EMBL/GenBank/DDBJ whole genome shotgun (WGS) entry which is preliminary data.</text>
</comment>
<dbReference type="Proteomes" id="UP000824998">
    <property type="component" value="Unassembled WGS sequence"/>
</dbReference>
<gene>
    <name evidence="3" type="ORF">BJ875DRAFT_490138</name>
</gene>
<name>A0A9P7Y6M0_9HELO</name>
<proteinExistence type="inferred from homology"/>
<reference evidence="3" key="1">
    <citation type="journal article" date="2021" name="IMA Fungus">
        <title>Genomic characterization of three marine fungi, including Emericellopsis atlantica sp. nov. with signatures of a generalist lifestyle and marine biomass degradation.</title>
        <authorList>
            <person name="Hagestad O.C."/>
            <person name="Hou L."/>
            <person name="Andersen J.H."/>
            <person name="Hansen E.H."/>
            <person name="Altermark B."/>
            <person name="Li C."/>
            <person name="Kuhnert E."/>
            <person name="Cox R.J."/>
            <person name="Crous P.W."/>
            <person name="Spatafora J.W."/>
            <person name="Lail K."/>
            <person name="Amirebrahimi M."/>
            <person name="Lipzen A."/>
            <person name="Pangilinan J."/>
            <person name="Andreopoulos W."/>
            <person name="Hayes R.D."/>
            <person name="Ng V."/>
            <person name="Grigoriev I.V."/>
            <person name="Jackson S.A."/>
            <person name="Sutton T.D.S."/>
            <person name="Dobson A.D.W."/>
            <person name="Rama T."/>
        </authorList>
    </citation>
    <scope>NUCLEOTIDE SEQUENCE</scope>
    <source>
        <strain evidence="3">TRa018bII</strain>
    </source>
</reference>
<dbReference type="Pfam" id="PF07110">
    <property type="entry name" value="EthD"/>
    <property type="match status" value="1"/>
</dbReference>
<evidence type="ECO:0000259" key="2">
    <source>
        <dbReference type="Pfam" id="PF07110"/>
    </source>
</evidence>